<evidence type="ECO:0000256" key="2">
    <source>
        <dbReference type="ARBA" id="ARBA00023125"/>
    </source>
</evidence>
<gene>
    <name evidence="6" type="ORF">E5163_03840</name>
</gene>
<dbReference type="InterPro" id="IPR001647">
    <property type="entry name" value="HTH_TetR"/>
</dbReference>
<dbReference type="SUPFAM" id="SSF46689">
    <property type="entry name" value="Homeodomain-like"/>
    <property type="match status" value="1"/>
</dbReference>
<dbReference type="Proteomes" id="UP000308054">
    <property type="component" value="Unassembled WGS sequence"/>
</dbReference>
<dbReference type="AlphaFoldDB" id="A0A4S2H3V4"/>
<sequence length="206" mass="23127">MSTAKQSRSRKSEQRILAAVRRLLVSGGLEGMTVADIAREADVSVGGFYARFPSKAAAIVRLCDESFLDRYVERAEALFRLDRWRGAHAEQILRAYLELAVETFRENRILLAEVARWSRASSDEHFRRRVAEFGRRIHAIIRPVLLQARGISHPVPGRAIDLGMIGVAAIIREVILFADERPDIDVDDDALVDEMHVLFTGYLAAG</sequence>
<feature type="domain" description="HTH tetR-type" evidence="5">
    <location>
        <begin position="10"/>
        <end position="70"/>
    </location>
</feature>
<keyword evidence="3" id="KW-0804">Transcription</keyword>
<dbReference type="PROSITE" id="PS50977">
    <property type="entry name" value="HTH_TETR_2"/>
    <property type="match status" value="1"/>
</dbReference>
<dbReference type="Pfam" id="PF00440">
    <property type="entry name" value="TetR_N"/>
    <property type="match status" value="1"/>
</dbReference>
<dbReference type="GO" id="GO:0000976">
    <property type="term" value="F:transcription cis-regulatory region binding"/>
    <property type="evidence" value="ECO:0007669"/>
    <property type="project" value="TreeGrafter"/>
</dbReference>
<dbReference type="PANTHER" id="PTHR30055:SF234">
    <property type="entry name" value="HTH-TYPE TRANSCRIPTIONAL REGULATOR BETI"/>
    <property type="match status" value="1"/>
</dbReference>
<evidence type="ECO:0000313" key="7">
    <source>
        <dbReference type="Proteomes" id="UP000308054"/>
    </source>
</evidence>
<reference evidence="6 7" key="1">
    <citation type="journal article" date="2017" name="Int. J. Syst. Evol. Microbiol.">
        <title>Marinicauda algicola sp. nov., isolated from a marine red alga Rhodosorus marinus.</title>
        <authorList>
            <person name="Jeong S.E."/>
            <person name="Jeon S.H."/>
            <person name="Chun B.H."/>
            <person name="Kim D.W."/>
            <person name="Jeon C.O."/>
        </authorList>
    </citation>
    <scope>NUCLEOTIDE SEQUENCE [LARGE SCALE GENOMIC DNA]</scope>
    <source>
        <strain evidence="6 7">JCM 31718</strain>
    </source>
</reference>
<evidence type="ECO:0000256" key="1">
    <source>
        <dbReference type="ARBA" id="ARBA00023015"/>
    </source>
</evidence>
<keyword evidence="7" id="KW-1185">Reference proteome</keyword>
<dbReference type="RefSeq" id="WP_135994762.1">
    <property type="nucleotide sequence ID" value="NZ_CP071057.1"/>
</dbReference>
<dbReference type="EMBL" id="SRXW01000001">
    <property type="protein sequence ID" value="TGY90264.1"/>
    <property type="molecule type" value="Genomic_DNA"/>
</dbReference>
<keyword evidence="2 4" id="KW-0238">DNA-binding</keyword>
<organism evidence="6 7">
    <name type="scientific">Marinicauda algicola</name>
    <dbReference type="NCBI Taxonomy" id="2029849"/>
    <lineage>
        <taxon>Bacteria</taxon>
        <taxon>Pseudomonadati</taxon>
        <taxon>Pseudomonadota</taxon>
        <taxon>Alphaproteobacteria</taxon>
        <taxon>Maricaulales</taxon>
        <taxon>Maricaulaceae</taxon>
        <taxon>Marinicauda</taxon>
    </lineage>
</organism>
<evidence type="ECO:0000313" key="6">
    <source>
        <dbReference type="EMBL" id="TGY90264.1"/>
    </source>
</evidence>
<evidence type="ECO:0000256" key="4">
    <source>
        <dbReference type="PROSITE-ProRule" id="PRU00335"/>
    </source>
</evidence>
<dbReference type="InterPro" id="IPR009057">
    <property type="entry name" value="Homeodomain-like_sf"/>
</dbReference>
<keyword evidence="1" id="KW-0805">Transcription regulation</keyword>
<evidence type="ECO:0000256" key="3">
    <source>
        <dbReference type="ARBA" id="ARBA00023163"/>
    </source>
</evidence>
<accession>A0A4S2H3V4</accession>
<evidence type="ECO:0000259" key="5">
    <source>
        <dbReference type="PROSITE" id="PS50977"/>
    </source>
</evidence>
<dbReference type="Gene3D" id="1.10.357.10">
    <property type="entry name" value="Tetracycline Repressor, domain 2"/>
    <property type="match status" value="1"/>
</dbReference>
<comment type="caution">
    <text evidence="6">The sequence shown here is derived from an EMBL/GenBank/DDBJ whole genome shotgun (WGS) entry which is preliminary data.</text>
</comment>
<dbReference type="GO" id="GO:0003700">
    <property type="term" value="F:DNA-binding transcription factor activity"/>
    <property type="evidence" value="ECO:0007669"/>
    <property type="project" value="TreeGrafter"/>
</dbReference>
<name>A0A4S2H3V4_9PROT</name>
<dbReference type="PANTHER" id="PTHR30055">
    <property type="entry name" value="HTH-TYPE TRANSCRIPTIONAL REGULATOR RUTR"/>
    <property type="match status" value="1"/>
</dbReference>
<protein>
    <submittedName>
        <fullName evidence="6">TetR/AcrR family transcriptional regulator</fullName>
    </submittedName>
</protein>
<dbReference type="OrthoDB" id="9808189at2"/>
<proteinExistence type="predicted"/>
<dbReference type="InterPro" id="IPR050109">
    <property type="entry name" value="HTH-type_TetR-like_transc_reg"/>
</dbReference>
<feature type="DNA-binding region" description="H-T-H motif" evidence="4">
    <location>
        <begin position="33"/>
        <end position="52"/>
    </location>
</feature>